<protein>
    <submittedName>
        <fullName evidence="3">Uncharacterized protein</fullName>
    </submittedName>
</protein>
<dbReference type="AlphaFoldDB" id="A0AAV1TW47"/>
<sequence length="112" mass="12409">MFFVGIILTAIVAPASGLVLSGAAVPAYHEHEDEKNGKHLRGHTSGRRDQESRRMKGRELVLNSEIMSIVVPDIKESKVKVADTFAVFMLETSLTEANRAKSFDDVRQRTVV</sequence>
<dbReference type="EMBL" id="CAKLBY020000086">
    <property type="protein sequence ID" value="CAK7925410.1"/>
    <property type="molecule type" value="Genomic_DNA"/>
</dbReference>
<gene>
    <name evidence="3" type="ORF">PM001_LOCUS10560</name>
</gene>
<name>A0AAV1TW47_9STRA</name>
<feature type="signal peptide" evidence="2">
    <location>
        <begin position="1"/>
        <end position="17"/>
    </location>
</feature>
<proteinExistence type="predicted"/>
<evidence type="ECO:0000313" key="4">
    <source>
        <dbReference type="Proteomes" id="UP001162060"/>
    </source>
</evidence>
<comment type="caution">
    <text evidence="3">The sequence shown here is derived from an EMBL/GenBank/DDBJ whole genome shotgun (WGS) entry which is preliminary data.</text>
</comment>
<evidence type="ECO:0000256" key="2">
    <source>
        <dbReference type="SAM" id="SignalP"/>
    </source>
</evidence>
<evidence type="ECO:0000256" key="1">
    <source>
        <dbReference type="SAM" id="MobiDB-lite"/>
    </source>
</evidence>
<dbReference type="Proteomes" id="UP001162060">
    <property type="component" value="Unassembled WGS sequence"/>
</dbReference>
<organism evidence="3 4">
    <name type="scientific">Peronospora matthiolae</name>
    <dbReference type="NCBI Taxonomy" id="2874970"/>
    <lineage>
        <taxon>Eukaryota</taxon>
        <taxon>Sar</taxon>
        <taxon>Stramenopiles</taxon>
        <taxon>Oomycota</taxon>
        <taxon>Peronosporomycetes</taxon>
        <taxon>Peronosporales</taxon>
        <taxon>Peronosporaceae</taxon>
        <taxon>Peronospora</taxon>
    </lineage>
</organism>
<keyword evidence="2" id="KW-0732">Signal</keyword>
<reference evidence="3" key="1">
    <citation type="submission" date="2024-01" db="EMBL/GenBank/DDBJ databases">
        <authorList>
            <person name="Webb A."/>
        </authorList>
    </citation>
    <scope>NUCLEOTIDE SEQUENCE</scope>
    <source>
        <strain evidence="3">Pm1</strain>
    </source>
</reference>
<accession>A0AAV1TW47</accession>
<feature type="region of interest" description="Disordered" evidence="1">
    <location>
        <begin position="30"/>
        <end position="55"/>
    </location>
</feature>
<evidence type="ECO:0000313" key="3">
    <source>
        <dbReference type="EMBL" id="CAK7925410.1"/>
    </source>
</evidence>
<feature type="chain" id="PRO_5043595243" evidence="2">
    <location>
        <begin position="18"/>
        <end position="112"/>
    </location>
</feature>
<feature type="compositionally biased region" description="Basic and acidic residues" evidence="1">
    <location>
        <begin position="46"/>
        <end position="55"/>
    </location>
</feature>